<name>A0A0F9WG37_9MICR</name>
<comment type="caution">
    <text evidence="1">The sequence shown here is derived from an EMBL/GenBank/DDBJ whole genome shotgun (WGS) entry which is preliminary data.</text>
</comment>
<organism evidence="1 2">
    <name type="scientific">Vairimorpha ceranae</name>
    <dbReference type="NCBI Taxonomy" id="40302"/>
    <lineage>
        <taxon>Eukaryota</taxon>
        <taxon>Fungi</taxon>
        <taxon>Fungi incertae sedis</taxon>
        <taxon>Microsporidia</taxon>
        <taxon>Nosematidae</taxon>
        <taxon>Vairimorpha</taxon>
    </lineage>
</organism>
<dbReference type="EMBL" id="JPQZ01000014">
    <property type="protein sequence ID" value="KKO75700.1"/>
    <property type="molecule type" value="Genomic_DNA"/>
</dbReference>
<dbReference type="RefSeq" id="XP_024331442.1">
    <property type="nucleotide sequence ID" value="XM_024474028.1"/>
</dbReference>
<keyword evidence="2" id="KW-1185">Reference proteome</keyword>
<reference evidence="1 2" key="1">
    <citation type="journal article" date="2015" name="Environ. Microbiol.">
        <title>Genome analyses suggest the presence of polyploidy and recent human-driven expansions in eight global populations of the honeybee pathogen Nosema ceranae.</title>
        <authorList>
            <person name="Pelin A."/>
            <person name="Selman M."/>
            <person name="Aris-Brosou S."/>
            <person name="Farinelli L."/>
            <person name="Corradi N."/>
        </authorList>
    </citation>
    <scope>NUCLEOTIDE SEQUENCE [LARGE SCALE GENOMIC DNA]</scope>
    <source>
        <strain evidence="1 2">PA08 1199</strain>
    </source>
</reference>
<accession>A0A0F9WG37</accession>
<dbReference type="AlphaFoldDB" id="A0A0F9WG37"/>
<proteinExistence type="predicted"/>
<evidence type="ECO:0000313" key="1">
    <source>
        <dbReference type="EMBL" id="KKO75700.1"/>
    </source>
</evidence>
<evidence type="ECO:0000313" key="2">
    <source>
        <dbReference type="Proteomes" id="UP000034350"/>
    </source>
</evidence>
<dbReference type="VEuPathDB" id="MicrosporidiaDB:G9O61_00g011440"/>
<dbReference type="Proteomes" id="UP000034350">
    <property type="component" value="Unassembled WGS sequence"/>
</dbReference>
<gene>
    <name evidence="1" type="ORF">AAJ76_1400041237</name>
</gene>
<sequence>MYPSSKKNICEIDKQILDKITIYKNNKINKYNDLILENADLFSVTNDDLVETIYYSCLFSKPKERLFTFTVNSELSFYRLACLIHPKLSNIYFFNIKNFIICDISDDVMRNKILNMFCTSQTVFVDFTTPIKSLIKESKLDIIFFINKEFYKIKIKNILKVHRNITDYFRYTNVKIEDVKCHLCCKNNWEIILDKNFVLTEKFYKFCKTCLEIIRKIPLI</sequence>
<protein>
    <submittedName>
        <fullName evidence="1">Uncharacterized protein</fullName>
    </submittedName>
</protein>
<dbReference type="GeneID" id="36318931"/>
<dbReference type="VEuPathDB" id="MicrosporidiaDB:AAJ76_1400041237"/>